<proteinExistence type="predicted"/>
<name>A0A183VHI4_TOXCA</name>
<dbReference type="EMBL" id="UYWY01028652">
    <property type="protein sequence ID" value="VDM51525.1"/>
    <property type="molecule type" value="Genomic_DNA"/>
</dbReference>
<evidence type="ECO:0000313" key="3">
    <source>
        <dbReference type="WBParaSite" id="TCNE_0002020801-mRNA-1"/>
    </source>
</evidence>
<accession>A0A183VHI4</accession>
<gene>
    <name evidence="1" type="ORF">TCNE_LOCUS20204</name>
</gene>
<evidence type="ECO:0000313" key="1">
    <source>
        <dbReference type="EMBL" id="VDM51525.1"/>
    </source>
</evidence>
<evidence type="ECO:0000313" key="2">
    <source>
        <dbReference type="Proteomes" id="UP000050794"/>
    </source>
</evidence>
<keyword evidence="2" id="KW-1185">Reference proteome</keyword>
<reference evidence="3" key="1">
    <citation type="submission" date="2016-06" db="UniProtKB">
        <authorList>
            <consortium name="WormBaseParasite"/>
        </authorList>
    </citation>
    <scope>IDENTIFICATION</scope>
</reference>
<reference evidence="1 2" key="2">
    <citation type="submission" date="2018-11" db="EMBL/GenBank/DDBJ databases">
        <authorList>
            <consortium name="Pathogen Informatics"/>
        </authorList>
    </citation>
    <scope>NUCLEOTIDE SEQUENCE [LARGE SCALE GENOMIC DNA]</scope>
</reference>
<protein>
    <submittedName>
        <fullName evidence="1 3">Uncharacterized protein</fullName>
    </submittedName>
</protein>
<dbReference type="Proteomes" id="UP000050794">
    <property type="component" value="Unassembled WGS sequence"/>
</dbReference>
<sequence>MSAVIGTASQTFAPHALSWSTRRCQWMKSGVLPLKSERMQLKFREIKCQQLIDRSSALADFLSSHTEDSHHHSSSFSARCQKILTASAALPVAVPVPADGAVVVVDCFFAPATPFCTVHGSATFAT</sequence>
<organism evidence="2 3">
    <name type="scientific">Toxocara canis</name>
    <name type="common">Canine roundworm</name>
    <dbReference type="NCBI Taxonomy" id="6265"/>
    <lineage>
        <taxon>Eukaryota</taxon>
        <taxon>Metazoa</taxon>
        <taxon>Ecdysozoa</taxon>
        <taxon>Nematoda</taxon>
        <taxon>Chromadorea</taxon>
        <taxon>Rhabditida</taxon>
        <taxon>Spirurina</taxon>
        <taxon>Ascaridomorpha</taxon>
        <taxon>Ascaridoidea</taxon>
        <taxon>Toxocaridae</taxon>
        <taxon>Toxocara</taxon>
    </lineage>
</organism>
<dbReference type="AlphaFoldDB" id="A0A183VHI4"/>
<dbReference type="WBParaSite" id="TCNE_0002020801-mRNA-1">
    <property type="protein sequence ID" value="TCNE_0002020801-mRNA-1"/>
    <property type="gene ID" value="TCNE_0002020801"/>
</dbReference>